<organism evidence="2 3">
    <name type="scientific">Dimargaris verticillata</name>
    <dbReference type="NCBI Taxonomy" id="2761393"/>
    <lineage>
        <taxon>Eukaryota</taxon>
        <taxon>Fungi</taxon>
        <taxon>Fungi incertae sedis</taxon>
        <taxon>Zoopagomycota</taxon>
        <taxon>Kickxellomycotina</taxon>
        <taxon>Dimargaritomycetes</taxon>
        <taxon>Dimargaritales</taxon>
        <taxon>Dimargaritaceae</taxon>
        <taxon>Dimargaris</taxon>
    </lineage>
</organism>
<evidence type="ECO:0000313" key="2">
    <source>
        <dbReference type="EMBL" id="KAJ1983753.1"/>
    </source>
</evidence>
<accession>A0A9W8BAJ9</accession>
<name>A0A9W8BAJ9_9FUNG</name>
<dbReference type="Proteomes" id="UP001151582">
    <property type="component" value="Unassembled WGS sequence"/>
</dbReference>
<dbReference type="SMART" id="SM00256">
    <property type="entry name" value="FBOX"/>
    <property type="match status" value="1"/>
</dbReference>
<dbReference type="Gene3D" id="1.20.1280.50">
    <property type="match status" value="1"/>
</dbReference>
<protein>
    <submittedName>
        <fullName evidence="2">F-box and leucine-rich repeat protein 4</fullName>
    </submittedName>
</protein>
<evidence type="ECO:0000259" key="1">
    <source>
        <dbReference type="PROSITE" id="PS50181"/>
    </source>
</evidence>
<evidence type="ECO:0000313" key="3">
    <source>
        <dbReference type="Proteomes" id="UP001151582"/>
    </source>
</evidence>
<dbReference type="PROSITE" id="PS50181">
    <property type="entry name" value="FBOX"/>
    <property type="match status" value="1"/>
</dbReference>
<dbReference type="GO" id="GO:0019005">
    <property type="term" value="C:SCF ubiquitin ligase complex"/>
    <property type="evidence" value="ECO:0007669"/>
    <property type="project" value="TreeGrafter"/>
</dbReference>
<feature type="domain" description="F-box" evidence="1">
    <location>
        <begin position="1"/>
        <end position="46"/>
    </location>
</feature>
<gene>
    <name evidence="2" type="primary">FBXL4</name>
    <name evidence="2" type="ORF">H4R34_001085</name>
</gene>
<dbReference type="GO" id="GO:0031146">
    <property type="term" value="P:SCF-dependent proteasomal ubiquitin-dependent protein catabolic process"/>
    <property type="evidence" value="ECO:0007669"/>
    <property type="project" value="TreeGrafter"/>
</dbReference>
<dbReference type="AlphaFoldDB" id="A0A9W8BAJ9"/>
<reference evidence="2" key="1">
    <citation type="submission" date="2022-07" db="EMBL/GenBank/DDBJ databases">
        <title>Phylogenomic reconstructions and comparative analyses of Kickxellomycotina fungi.</title>
        <authorList>
            <person name="Reynolds N.K."/>
            <person name="Stajich J.E."/>
            <person name="Barry K."/>
            <person name="Grigoriev I.V."/>
            <person name="Crous P."/>
            <person name="Smith M.E."/>
        </authorList>
    </citation>
    <scope>NUCLEOTIDE SEQUENCE</scope>
    <source>
        <strain evidence="2">RSA 567</strain>
    </source>
</reference>
<sequence>MHLHELPTEILLCIGTYLSLADICRLGKTCQQLYEFHRHPLLWRRVDWRGYGAHIQDEDLCWVATVAHVHLQVLRLKACIHITPKGFMALFAHATYIQELSIQGSHSFGAKFMLQDIVPATQCHTLTVENCPFIDSFSFPWLVDKFIHVRRLTLANCSNHLDIKPLRRLTTQLVELQLNNTYTANEQIVEVLRHCPQIHRLNLDECYKVNDSTLLAIARYLSNLQSLGAKGCSDITAQGVLYLASCSRLEVLMLRNCRAVPDDTFDTLAAAVPLKKVLTPLGKWRFWVS</sequence>
<proteinExistence type="predicted"/>
<dbReference type="Pfam" id="PF25372">
    <property type="entry name" value="DUF7885"/>
    <property type="match status" value="1"/>
</dbReference>
<dbReference type="Gene3D" id="3.80.10.10">
    <property type="entry name" value="Ribonuclease Inhibitor"/>
    <property type="match status" value="1"/>
</dbReference>
<keyword evidence="3" id="KW-1185">Reference proteome</keyword>
<dbReference type="InterPro" id="IPR057207">
    <property type="entry name" value="FBXL15_LRR"/>
</dbReference>
<dbReference type="Pfam" id="PF12937">
    <property type="entry name" value="F-box-like"/>
    <property type="match status" value="1"/>
</dbReference>
<comment type="caution">
    <text evidence="2">The sequence shown here is derived from an EMBL/GenBank/DDBJ whole genome shotgun (WGS) entry which is preliminary data.</text>
</comment>
<dbReference type="SMART" id="SM00367">
    <property type="entry name" value="LRR_CC"/>
    <property type="match status" value="3"/>
</dbReference>
<dbReference type="PANTHER" id="PTHR13318">
    <property type="entry name" value="PARTNER OF PAIRED, ISOFORM B-RELATED"/>
    <property type="match status" value="1"/>
</dbReference>
<dbReference type="SUPFAM" id="SSF52047">
    <property type="entry name" value="RNI-like"/>
    <property type="match status" value="1"/>
</dbReference>
<dbReference type="EMBL" id="JANBQB010000042">
    <property type="protein sequence ID" value="KAJ1983753.1"/>
    <property type="molecule type" value="Genomic_DNA"/>
</dbReference>
<dbReference type="InterPro" id="IPR032675">
    <property type="entry name" value="LRR_dom_sf"/>
</dbReference>
<dbReference type="InterPro" id="IPR006553">
    <property type="entry name" value="Leu-rich_rpt_Cys-con_subtyp"/>
</dbReference>
<dbReference type="OrthoDB" id="421226at2759"/>
<dbReference type="InterPro" id="IPR001810">
    <property type="entry name" value="F-box_dom"/>
</dbReference>